<accession>A0ABC9DZS1</accession>
<dbReference type="InterPro" id="IPR001471">
    <property type="entry name" value="AP2/ERF_dom"/>
</dbReference>
<dbReference type="Proteomes" id="UP001497457">
    <property type="component" value="Chromosome 35b"/>
</dbReference>
<dbReference type="PANTHER" id="PTHR31677">
    <property type="entry name" value="AP2 DOMAIN CLASS TRANSCRIPTION FACTOR"/>
    <property type="match status" value="1"/>
</dbReference>
<keyword evidence="4" id="KW-0804">Transcription</keyword>
<reference evidence="9" key="1">
    <citation type="submission" date="2024-06" db="EMBL/GenBank/DDBJ databases">
        <authorList>
            <person name="Ryan C."/>
        </authorList>
    </citation>
    <scope>NUCLEOTIDE SEQUENCE [LARGE SCALE GENOMIC DNA]</scope>
</reference>
<feature type="compositionally biased region" description="Low complexity" evidence="6">
    <location>
        <begin position="211"/>
        <end position="224"/>
    </location>
</feature>
<dbReference type="PANTHER" id="PTHR31677:SF157">
    <property type="entry name" value="AP2_ERF DOMAIN-CONTAINING PROTEIN"/>
    <property type="match status" value="1"/>
</dbReference>
<dbReference type="GO" id="GO:0003677">
    <property type="term" value="F:DNA binding"/>
    <property type="evidence" value="ECO:0007669"/>
    <property type="project" value="UniProtKB-KW"/>
</dbReference>
<dbReference type="SMART" id="SM00380">
    <property type="entry name" value="AP2"/>
    <property type="match status" value="1"/>
</dbReference>
<keyword evidence="3" id="KW-0238">DNA-binding</keyword>
<evidence type="ECO:0000256" key="6">
    <source>
        <dbReference type="SAM" id="MobiDB-lite"/>
    </source>
</evidence>
<evidence type="ECO:0000313" key="8">
    <source>
        <dbReference type="EMBL" id="CAL5048847.1"/>
    </source>
</evidence>
<name>A0ABC9DZS1_9POAL</name>
<dbReference type="PROSITE" id="PS51032">
    <property type="entry name" value="AP2_ERF"/>
    <property type="match status" value="1"/>
</dbReference>
<evidence type="ECO:0000256" key="2">
    <source>
        <dbReference type="ARBA" id="ARBA00023015"/>
    </source>
</evidence>
<dbReference type="EMBL" id="OZ075145">
    <property type="protein sequence ID" value="CAL5048847.1"/>
    <property type="molecule type" value="Genomic_DNA"/>
</dbReference>
<reference evidence="8 9" key="2">
    <citation type="submission" date="2024-10" db="EMBL/GenBank/DDBJ databases">
        <authorList>
            <person name="Ryan C."/>
        </authorList>
    </citation>
    <scope>NUCLEOTIDE SEQUENCE [LARGE SCALE GENOMIC DNA]</scope>
</reference>
<protein>
    <recommendedName>
        <fullName evidence="7">AP2/ERF domain-containing protein</fullName>
    </recommendedName>
</protein>
<keyword evidence="2" id="KW-0805">Transcription regulation</keyword>
<evidence type="ECO:0000256" key="3">
    <source>
        <dbReference type="ARBA" id="ARBA00023125"/>
    </source>
</evidence>
<gene>
    <name evidence="8" type="ORF">URODEC1_LOCUS90667</name>
</gene>
<dbReference type="Gene3D" id="3.30.730.10">
    <property type="entry name" value="AP2/ERF domain"/>
    <property type="match status" value="1"/>
</dbReference>
<dbReference type="SUPFAM" id="SSF54171">
    <property type="entry name" value="DNA-binding domain"/>
    <property type="match status" value="1"/>
</dbReference>
<dbReference type="AlphaFoldDB" id="A0ABC9DZS1"/>
<evidence type="ECO:0000256" key="4">
    <source>
        <dbReference type="ARBA" id="ARBA00023163"/>
    </source>
</evidence>
<dbReference type="InterPro" id="IPR016177">
    <property type="entry name" value="DNA-bd_dom_sf"/>
</dbReference>
<proteinExistence type="predicted"/>
<dbReference type="GO" id="GO:0005634">
    <property type="term" value="C:nucleus"/>
    <property type="evidence" value="ECO:0007669"/>
    <property type="project" value="UniProtKB-SubCell"/>
</dbReference>
<feature type="compositionally biased region" description="Low complexity" evidence="6">
    <location>
        <begin position="100"/>
        <end position="125"/>
    </location>
</feature>
<keyword evidence="9" id="KW-1185">Reference proteome</keyword>
<feature type="domain" description="AP2/ERF" evidence="7">
    <location>
        <begin position="42"/>
        <end position="98"/>
    </location>
</feature>
<feature type="region of interest" description="Disordered" evidence="6">
    <location>
        <begin position="211"/>
        <end position="236"/>
    </location>
</feature>
<evidence type="ECO:0000256" key="5">
    <source>
        <dbReference type="ARBA" id="ARBA00023242"/>
    </source>
</evidence>
<evidence type="ECO:0000259" key="7">
    <source>
        <dbReference type="PROSITE" id="PS51032"/>
    </source>
</evidence>
<dbReference type="InterPro" id="IPR036955">
    <property type="entry name" value="AP2/ERF_dom_sf"/>
</dbReference>
<feature type="region of interest" description="Disordered" evidence="6">
    <location>
        <begin position="100"/>
        <end position="145"/>
    </location>
</feature>
<evidence type="ECO:0000313" key="9">
    <source>
        <dbReference type="Proteomes" id="UP001497457"/>
    </source>
</evidence>
<keyword evidence="5" id="KW-0539">Nucleus</keyword>
<organism evidence="8 9">
    <name type="scientific">Urochloa decumbens</name>
    <dbReference type="NCBI Taxonomy" id="240449"/>
    <lineage>
        <taxon>Eukaryota</taxon>
        <taxon>Viridiplantae</taxon>
        <taxon>Streptophyta</taxon>
        <taxon>Embryophyta</taxon>
        <taxon>Tracheophyta</taxon>
        <taxon>Spermatophyta</taxon>
        <taxon>Magnoliopsida</taxon>
        <taxon>Liliopsida</taxon>
        <taxon>Poales</taxon>
        <taxon>Poaceae</taxon>
        <taxon>PACMAD clade</taxon>
        <taxon>Panicoideae</taxon>
        <taxon>Panicodae</taxon>
        <taxon>Paniceae</taxon>
        <taxon>Melinidinae</taxon>
        <taxon>Urochloa</taxon>
    </lineage>
</organism>
<comment type="subcellular location">
    <subcellularLocation>
        <location evidence="1">Nucleus</location>
    </subcellularLocation>
</comment>
<evidence type="ECO:0000256" key="1">
    <source>
        <dbReference type="ARBA" id="ARBA00004123"/>
    </source>
</evidence>
<sequence length="262" mass="26986">MQNGGVVELAREAAAAARAEQRRARPRGAAAVAATPPVPECKFRGVQRRGRRYAATLWNPYEKKAVWLGSYQTPVEAAHAYDAAARRVLGRWARPNFPNPSSAPVAGAPAAAPPASQAPEPSAAARNDQQPPAPQPQGPVIQQLAPAPADAAAAAPLMLRLRIFYRPGMGLYAVPVVPPGAYHVPVLINNVPAPAVANQHPVSVAAVSSAAPADASQSGSAAAAGEPERRELPASPAMAAVELVGDNFTGVESSSVARRGPI</sequence>